<dbReference type="Proteomes" id="UP000449547">
    <property type="component" value="Unassembled WGS sequence"/>
</dbReference>
<dbReference type="OrthoDB" id="2150604at2759"/>
<evidence type="ECO:0008006" key="4">
    <source>
        <dbReference type="Google" id="ProtNLM"/>
    </source>
</evidence>
<dbReference type="PANTHER" id="PTHR28037">
    <property type="entry name" value="ALCOHOL O-ACETYLTRANSFERASE 1-RELATED"/>
    <property type="match status" value="1"/>
</dbReference>
<dbReference type="InterPro" id="IPR052058">
    <property type="entry name" value="Alcohol_O-acetyltransferase"/>
</dbReference>
<accession>A0A642UD50</accession>
<dbReference type="AlphaFoldDB" id="A0A642UD50"/>
<evidence type="ECO:0000313" key="3">
    <source>
        <dbReference type="Proteomes" id="UP000449547"/>
    </source>
</evidence>
<dbReference type="EMBL" id="SWFT01000161">
    <property type="protein sequence ID" value="KAA8896994.1"/>
    <property type="molecule type" value="Genomic_DNA"/>
</dbReference>
<dbReference type="VEuPathDB" id="FungiDB:DIURU_005507"/>
<name>A0A642UD50_DIURU</name>
<dbReference type="GO" id="GO:0008080">
    <property type="term" value="F:N-acetyltransferase activity"/>
    <property type="evidence" value="ECO:0007669"/>
    <property type="project" value="TreeGrafter"/>
</dbReference>
<dbReference type="OMA" id="NTIYFEM"/>
<keyword evidence="3" id="KW-1185">Reference proteome</keyword>
<dbReference type="RefSeq" id="XP_034009736.1">
    <property type="nucleotide sequence ID" value="XM_034158497.1"/>
</dbReference>
<dbReference type="Pfam" id="PF07247">
    <property type="entry name" value="AATase"/>
    <property type="match status" value="2"/>
</dbReference>
<proteinExistence type="predicted"/>
<comment type="caution">
    <text evidence="2">The sequence shown here is derived from an EMBL/GenBank/DDBJ whole genome shotgun (WGS) entry which is preliminary data.</text>
</comment>
<dbReference type="Gene3D" id="3.30.559.10">
    <property type="entry name" value="Chloramphenicol acetyltransferase-like domain"/>
    <property type="match status" value="1"/>
</dbReference>
<evidence type="ECO:0000313" key="2">
    <source>
        <dbReference type="EMBL" id="KAA8896994.1"/>
    </source>
</evidence>
<reference evidence="2 3" key="1">
    <citation type="submission" date="2019-07" db="EMBL/GenBank/DDBJ databases">
        <title>Genome assembly of two rare yeast pathogens: Diutina rugosa and Trichomonascus ciferrii.</title>
        <authorList>
            <person name="Mixao V."/>
            <person name="Saus E."/>
            <person name="Hansen A."/>
            <person name="Lass-Flor C."/>
            <person name="Gabaldon T."/>
        </authorList>
    </citation>
    <scope>NUCLEOTIDE SEQUENCE [LARGE SCALE GENOMIC DNA]</scope>
    <source>
        <strain evidence="2 3">CBS 613</strain>
    </source>
</reference>
<dbReference type="GeneID" id="54784158"/>
<dbReference type="InterPro" id="IPR010828">
    <property type="entry name" value="Atf2/Sli1-like"/>
</dbReference>
<dbReference type="SUPFAM" id="SSF52777">
    <property type="entry name" value="CoA-dependent acyltransferases"/>
    <property type="match status" value="1"/>
</dbReference>
<gene>
    <name evidence="2" type="ORF">DIURU_005507</name>
</gene>
<evidence type="ECO:0000256" key="1">
    <source>
        <dbReference type="SAM" id="MobiDB-lite"/>
    </source>
</evidence>
<dbReference type="PANTHER" id="PTHR28037:SF1">
    <property type="entry name" value="ALCOHOL O-ACETYLTRANSFERASE 1-RELATED"/>
    <property type="match status" value="1"/>
</dbReference>
<dbReference type="InterPro" id="IPR023213">
    <property type="entry name" value="CAT-like_dom_sf"/>
</dbReference>
<sequence>MKLIRSETYYERQFTYRSKMGVYSNFNVTVKLDRVVTPTHLSHALRHMIRKRPNLALTADDNDQVMLLDEIQFNDVCVFEEESEFNEQTLERLNEIRFDTNSPTWRIVVWQSPQTSTQWISCVFEHTFYDGMSGSFFAEDLVEALTGVHEPKKTPLDFCDVVYSSDEPYEVNDEPVKLTRSISHAGYPKDPSSPSLKRSASYAPITPTPRPQIYGPTSEVCDLYSSGGWWWTIKHLLLEILPSFFKKHYIKWTEGIDLFAHPKYTNLPAKFGSHTNYRIINIKPAELLTRLRNNSMTLTPYLAAVVTRCFQQVIVPHIKPDAQKYSVNCSLVVNGRRFYPEKADELRYNLCMSAIDVILPPPPIHETENQIISADTIDISHQLAVGLHSREPFGLISLWRFISPSAYFNGLCGSHCRSTTEVSNLGLCDFSTPKFKVKDMWFSQDIGLSCHAGFSVISTPEGGMNLVMGILDEYLPYVDDYVKAVDSHLHK</sequence>
<feature type="region of interest" description="Disordered" evidence="1">
    <location>
        <begin position="182"/>
        <end position="201"/>
    </location>
</feature>
<organism evidence="2 3">
    <name type="scientific">Diutina rugosa</name>
    <name type="common">Yeast</name>
    <name type="synonym">Candida rugosa</name>
    <dbReference type="NCBI Taxonomy" id="5481"/>
    <lineage>
        <taxon>Eukaryota</taxon>
        <taxon>Fungi</taxon>
        <taxon>Dikarya</taxon>
        <taxon>Ascomycota</taxon>
        <taxon>Saccharomycotina</taxon>
        <taxon>Pichiomycetes</taxon>
        <taxon>Debaryomycetaceae</taxon>
        <taxon>Diutina</taxon>
    </lineage>
</organism>
<protein>
    <recommendedName>
        <fullName evidence="4">Alcohol acetyltransferase</fullName>
    </recommendedName>
</protein>